<evidence type="ECO:0000256" key="1">
    <source>
        <dbReference type="SAM" id="Phobius"/>
    </source>
</evidence>
<gene>
    <name evidence="3" type="ORF">SAMN05216221_1666</name>
</gene>
<accession>A0A1H1RMI5</accession>
<dbReference type="InterPro" id="IPR037185">
    <property type="entry name" value="EmrE-like"/>
</dbReference>
<dbReference type="SUPFAM" id="SSF103481">
    <property type="entry name" value="Multidrug resistance efflux transporter EmrE"/>
    <property type="match status" value="2"/>
</dbReference>
<feature type="transmembrane region" description="Helical" evidence="1">
    <location>
        <begin position="179"/>
        <end position="200"/>
    </location>
</feature>
<feature type="transmembrane region" description="Helical" evidence="1">
    <location>
        <begin position="146"/>
        <end position="167"/>
    </location>
</feature>
<dbReference type="OrthoDB" id="6115788at2"/>
<dbReference type="PANTHER" id="PTHR22911:SF103">
    <property type="entry name" value="BLR2811 PROTEIN"/>
    <property type="match status" value="1"/>
</dbReference>
<reference evidence="4" key="1">
    <citation type="submission" date="2016-10" db="EMBL/GenBank/DDBJ databases">
        <authorList>
            <person name="Varghese N."/>
            <person name="Submissions S."/>
        </authorList>
    </citation>
    <scope>NUCLEOTIDE SEQUENCE [LARGE SCALE GENOMIC DNA]</scope>
    <source>
        <strain evidence="4">KCTC 32247</strain>
    </source>
</reference>
<feature type="domain" description="EamA" evidence="2">
    <location>
        <begin position="8"/>
        <end position="140"/>
    </location>
</feature>
<name>A0A1H1RMI5_9PSED</name>
<dbReference type="EMBL" id="LT629751">
    <property type="protein sequence ID" value="SDS36862.1"/>
    <property type="molecule type" value="Genomic_DNA"/>
</dbReference>
<dbReference type="PANTHER" id="PTHR22911">
    <property type="entry name" value="ACYL-MALONYL CONDENSING ENZYME-RELATED"/>
    <property type="match status" value="1"/>
</dbReference>
<keyword evidence="1" id="KW-0812">Transmembrane</keyword>
<feature type="transmembrane region" description="Helical" evidence="1">
    <location>
        <begin position="35"/>
        <end position="54"/>
    </location>
</feature>
<evidence type="ECO:0000313" key="3">
    <source>
        <dbReference type="EMBL" id="SDS36862.1"/>
    </source>
</evidence>
<dbReference type="GO" id="GO:0016020">
    <property type="term" value="C:membrane"/>
    <property type="evidence" value="ECO:0007669"/>
    <property type="project" value="InterPro"/>
</dbReference>
<feature type="transmembrane region" description="Helical" evidence="1">
    <location>
        <begin position="263"/>
        <end position="282"/>
    </location>
</feature>
<dbReference type="STRING" id="1392877.SAMN05216221_1666"/>
<proteinExistence type="predicted"/>
<protein>
    <submittedName>
        <fullName evidence="3">S-adenosylmethionine uptake transporter</fullName>
    </submittedName>
</protein>
<organism evidence="3 4">
    <name type="scientific">Pseudomonas oryzae</name>
    <dbReference type="NCBI Taxonomy" id="1392877"/>
    <lineage>
        <taxon>Bacteria</taxon>
        <taxon>Pseudomonadati</taxon>
        <taxon>Pseudomonadota</taxon>
        <taxon>Gammaproteobacteria</taxon>
        <taxon>Pseudomonadales</taxon>
        <taxon>Pseudomonadaceae</taxon>
        <taxon>Pseudomonas</taxon>
    </lineage>
</organism>
<dbReference type="AlphaFoldDB" id="A0A1H1RMI5"/>
<sequence>MTMSRPLKGILLTCVAVLAFASLDSLSKYLTTFNSVLMILWVRYLAQTCLLAAWQLPRHGLRVLRVNCPGLQVLRGMSLLSISLFFLFALRYLPIGEATAVHFLTPLLVILLAIPMLGERASLAQWLLVAVGFAGVLIIVRPGGGLLTPAMLLPVGSACSYALFQLLTRRIGTRDSAATTNLVTGLVGATCLTLLLPLFWSGLPEWPHLLGMLSLGVIAVTGHMLLTVAFQYSSPVLLAPFSYLQIFFAVLYGFLLFDHAPDAGALLGMGVIALSGLGSAWLQSRRHA</sequence>
<keyword evidence="4" id="KW-1185">Reference proteome</keyword>
<feature type="transmembrane region" description="Helical" evidence="1">
    <location>
        <begin position="237"/>
        <end position="257"/>
    </location>
</feature>
<feature type="transmembrane region" description="Helical" evidence="1">
    <location>
        <begin position="206"/>
        <end position="230"/>
    </location>
</feature>
<evidence type="ECO:0000313" key="4">
    <source>
        <dbReference type="Proteomes" id="UP000243359"/>
    </source>
</evidence>
<dbReference type="Proteomes" id="UP000243359">
    <property type="component" value="Chromosome I"/>
</dbReference>
<feature type="transmembrane region" description="Helical" evidence="1">
    <location>
        <begin position="74"/>
        <end position="93"/>
    </location>
</feature>
<dbReference type="Pfam" id="PF00892">
    <property type="entry name" value="EamA"/>
    <property type="match status" value="1"/>
</dbReference>
<evidence type="ECO:0000259" key="2">
    <source>
        <dbReference type="Pfam" id="PF00892"/>
    </source>
</evidence>
<keyword evidence="1" id="KW-1133">Transmembrane helix</keyword>
<feature type="transmembrane region" description="Helical" evidence="1">
    <location>
        <begin position="123"/>
        <end position="140"/>
    </location>
</feature>
<feature type="transmembrane region" description="Helical" evidence="1">
    <location>
        <begin position="99"/>
        <end position="116"/>
    </location>
</feature>
<dbReference type="RefSeq" id="WP_090348498.1">
    <property type="nucleotide sequence ID" value="NZ_LT629751.1"/>
</dbReference>
<dbReference type="InterPro" id="IPR000620">
    <property type="entry name" value="EamA_dom"/>
</dbReference>
<keyword evidence="1" id="KW-0472">Membrane</keyword>